<dbReference type="RefSeq" id="WP_142505264.1">
    <property type="nucleotide sequence ID" value="NZ_FXTI01000004.1"/>
</dbReference>
<dbReference type="Proteomes" id="UP000315636">
    <property type="component" value="Unassembled WGS sequence"/>
</dbReference>
<dbReference type="OrthoDB" id="2990381at2"/>
<dbReference type="EMBL" id="FXTI01000004">
    <property type="protein sequence ID" value="SMO63245.1"/>
    <property type="molecule type" value="Genomic_DNA"/>
</dbReference>
<proteinExistence type="predicted"/>
<protein>
    <recommendedName>
        <fullName evidence="3">DUF1292 domain-containing protein</fullName>
    </recommendedName>
</protein>
<accession>A0A521CUZ3</accession>
<evidence type="ECO:0008006" key="3">
    <source>
        <dbReference type="Google" id="ProtNLM"/>
    </source>
</evidence>
<dbReference type="InterPro" id="IPR009711">
    <property type="entry name" value="UPF0473"/>
</dbReference>
<dbReference type="Pfam" id="PF06949">
    <property type="entry name" value="DUF1292"/>
    <property type="match status" value="1"/>
</dbReference>
<reference evidence="1 2" key="1">
    <citation type="submission" date="2017-05" db="EMBL/GenBank/DDBJ databases">
        <authorList>
            <person name="Varghese N."/>
            <person name="Submissions S."/>
        </authorList>
    </citation>
    <scope>NUCLEOTIDE SEQUENCE [LARGE SCALE GENOMIC DNA]</scope>
    <source>
        <strain evidence="1 2">DSM 45474</strain>
    </source>
</reference>
<dbReference type="AlphaFoldDB" id="A0A521CUZ3"/>
<gene>
    <name evidence="1" type="ORF">SAMN06264849_104205</name>
</gene>
<organism evidence="1 2">
    <name type="scientific">Melghirimyces algeriensis</name>
    <dbReference type="NCBI Taxonomy" id="910412"/>
    <lineage>
        <taxon>Bacteria</taxon>
        <taxon>Bacillati</taxon>
        <taxon>Bacillota</taxon>
        <taxon>Bacilli</taxon>
        <taxon>Bacillales</taxon>
        <taxon>Thermoactinomycetaceae</taxon>
        <taxon>Melghirimyces</taxon>
    </lineage>
</organism>
<sequence length="104" mass="12458">MRLEFQEERLTKKLNILEHKLGQELTLVDEEKMDQEFKYQILKELEVDGRHYAILGESEGNDPDAYIFRVMNHGDDDHRLEHVVDDMEWDQVADALDEMIYFDD</sequence>
<name>A0A521CUZ3_9BACL</name>
<evidence type="ECO:0000313" key="2">
    <source>
        <dbReference type="Proteomes" id="UP000315636"/>
    </source>
</evidence>
<evidence type="ECO:0000313" key="1">
    <source>
        <dbReference type="EMBL" id="SMO63245.1"/>
    </source>
</evidence>
<keyword evidence="2" id="KW-1185">Reference proteome</keyword>